<sequence length="239" mass="26989">MLVRLPRALVLSGGLRRKTQLFSGTVYMAASSKTPPHQSKGPQKFKTSLQVPVFPGSSLLCYHTSCEKTIRHNFIPLSPGLPQDFVAKLRIVFVLLLRFQVIFRNPQSKLAILMAEDFDPDDILGVYEEEPDDEVLDEIEENKDENFALIPASESKPQANQKRSTTPFMTKYEIARVLGTRALQIAMNAPVMVELEGETDALQIAMKELRAQKIPIVIRRYLPDGSYEDWGVDELIIDE</sequence>
<dbReference type="InterPro" id="IPR006111">
    <property type="entry name" value="Rpo6/Rpb6"/>
</dbReference>
<keyword evidence="5" id="KW-0539">Nucleus</keyword>
<dbReference type="InterPro" id="IPR020708">
    <property type="entry name" value="DNA-dir_RNA_polK_14-18kDa_CS"/>
</dbReference>
<evidence type="ECO:0000256" key="5">
    <source>
        <dbReference type="ARBA" id="ARBA00023242"/>
    </source>
</evidence>
<dbReference type="PIRSF" id="PIRSF000778">
    <property type="entry name" value="RpoK/RPB6"/>
    <property type="match status" value="1"/>
</dbReference>
<dbReference type="InterPro" id="IPR006110">
    <property type="entry name" value="Pol_omega/Rpo6/RPB6"/>
</dbReference>
<dbReference type="GO" id="GO:0003899">
    <property type="term" value="F:DNA-directed RNA polymerase activity"/>
    <property type="evidence" value="ECO:0007669"/>
    <property type="project" value="InterPro"/>
</dbReference>
<evidence type="ECO:0000256" key="1">
    <source>
        <dbReference type="ARBA" id="ARBA00004123"/>
    </source>
</evidence>
<evidence type="ECO:0000256" key="4">
    <source>
        <dbReference type="ARBA" id="ARBA00023163"/>
    </source>
</evidence>
<comment type="caution">
    <text evidence="8">The sequence shown here is derived from an EMBL/GenBank/DDBJ whole genome shotgun (WGS) entry which is preliminary data.</text>
</comment>
<dbReference type="FunFam" id="3.90.940.10:FF:000003">
    <property type="entry name" value="DNA-directed RNA polymerases I, II, and III subunit RPABC2"/>
    <property type="match status" value="1"/>
</dbReference>
<keyword evidence="4" id="KW-0804">Transcription</keyword>
<evidence type="ECO:0000256" key="3">
    <source>
        <dbReference type="ARBA" id="ARBA00022478"/>
    </source>
</evidence>
<organism evidence="8 9">
    <name type="scientific">Trichonephila clavata</name>
    <name type="common">Joro spider</name>
    <name type="synonym">Nephila clavata</name>
    <dbReference type="NCBI Taxonomy" id="2740835"/>
    <lineage>
        <taxon>Eukaryota</taxon>
        <taxon>Metazoa</taxon>
        <taxon>Ecdysozoa</taxon>
        <taxon>Arthropoda</taxon>
        <taxon>Chelicerata</taxon>
        <taxon>Arachnida</taxon>
        <taxon>Araneae</taxon>
        <taxon>Araneomorphae</taxon>
        <taxon>Entelegynae</taxon>
        <taxon>Araneoidea</taxon>
        <taxon>Nephilidae</taxon>
        <taxon>Trichonephila</taxon>
    </lineage>
</organism>
<dbReference type="Gene3D" id="3.90.940.10">
    <property type="match status" value="1"/>
</dbReference>
<name>A0A8X6GPJ1_TRICU</name>
<comment type="similarity">
    <text evidence="6">Belongs to the archaeal Rpo6/eukaryotic RPB6 RNA polymerase subunit family.</text>
</comment>
<dbReference type="PIRSF" id="PIRSF500154">
    <property type="entry name" value="RPB6"/>
    <property type="match status" value="1"/>
</dbReference>
<dbReference type="GO" id="GO:0006366">
    <property type="term" value="P:transcription by RNA polymerase II"/>
    <property type="evidence" value="ECO:0007669"/>
    <property type="project" value="TreeGrafter"/>
</dbReference>
<dbReference type="InterPro" id="IPR028363">
    <property type="entry name" value="RPB6"/>
</dbReference>
<evidence type="ECO:0000313" key="9">
    <source>
        <dbReference type="Proteomes" id="UP000887116"/>
    </source>
</evidence>
<dbReference type="EMBL" id="BMAO01023129">
    <property type="protein sequence ID" value="GFQ86878.1"/>
    <property type="molecule type" value="Genomic_DNA"/>
</dbReference>
<dbReference type="OrthoDB" id="259769at2759"/>
<proteinExistence type="inferred from homology"/>
<dbReference type="Proteomes" id="UP000887116">
    <property type="component" value="Unassembled WGS sequence"/>
</dbReference>
<dbReference type="AlphaFoldDB" id="A0A8X6GPJ1"/>
<dbReference type="PANTHER" id="PTHR47227">
    <property type="entry name" value="DNA-DIRECTED RNA POLYMERASE SUBUNIT K"/>
    <property type="match status" value="1"/>
</dbReference>
<dbReference type="GO" id="GO:0005665">
    <property type="term" value="C:RNA polymerase II, core complex"/>
    <property type="evidence" value="ECO:0007669"/>
    <property type="project" value="InterPro"/>
</dbReference>
<dbReference type="SMART" id="SM01409">
    <property type="entry name" value="RNA_pol_Rpb6"/>
    <property type="match status" value="1"/>
</dbReference>
<accession>A0A8X6GPJ1</accession>
<keyword evidence="9" id="KW-1185">Reference proteome</keyword>
<dbReference type="GO" id="GO:0042797">
    <property type="term" value="P:tRNA transcription by RNA polymerase III"/>
    <property type="evidence" value="ECO:0007669"/>
    <property type="project" value="TreeGrafter"/>
</dbReference>
<dbReference type="NCBIfam" id="NF002208">
    <property type="entry name" value="PRK01099.1-3"/>
    <property type="match status" value="1"/>
</dbReference>
<dbReference type="InterPro" id="IPR036161">
    <property type="entry name" value="RPB6/omega-like_sf"/>
</dbReference>
<comment type="subcellular location">
    <subcellularLocation>
        <location evidence="1">Nucleus</location>
    </subcellularLocation>
</comment>
<gene>
    <name evidence="8" type="primary">POLR2F</name>
    <name evidence="8" type="ORF">TNCT_119261</name>
</gene>
<dbReference type="GO" id="GO:0005666">
    <property type="term" value="C:RNA polymerase III complex"/>
    <property type="evidence" value="ECO:0007669"/>
    <property type="project" value="TreeGrafter"/>
</dbReference>
<dbReference type="Pfam" id="PF01192">
    <property type="entry name" value="RNA_pol_Rpb6"/>
    <property type="match status" value="1"/>
</dbReference>
<evidence type="ECO:0000256" key="2">
    <source>
        <dbReference type="ARBA" id="ARBA00020808"/>
    </source>
</evidence>
<dbReference type="PROSITE" id="PS01111">
    <property type="entry name" value="RNA_POL_K_14KD"/>
    <property type="match status" value="1"/>
</dbReference>
<evidence type="ECO:0000313" key="8">
    <source>
        <dbReference type="EMBL" id="GFQ86878.1"/>
    </source>
</evidence>
<dbReference type="PANTHER" id="PTHR47227:SF5">
    <property type="entry name" value="DNA-DIRECTED RNA POLYMERASES I, II, AND III SUBUNIT RPABC2"/>
    <property type="match status" value="1"/>
</dbReference>
<keyword evidence="3 8" id="KW-0240">DNA-directed RNA polymerase</keyword>
<reference evidence="8" key="1">
    <citation type="submission" date="2020-07" db="EMBL/GenBank/DDBJ databases">
        <title>Multicomponent nature underlies the extraordinary mechanical properties of spider dragline silk.</title>
        <authorList>
            <person name="Kono N."/>
            <person name="Nakamura H."/>
            <person name="Mori M."/>
            <person name="Yoshida Y."/>
            <person name="Ohtoshi R."/>
            <person name="Malay A.D."/>
            <person name="Moran D.A.P."/>
            <person name="Tomita M."/>
            <person name="Numata K."/>
            <person name="Arakawa K."/>
        </authorList>
    </citation>
    <scope>NUCLEOTIDE SEQUENCE</scope>
</reference>
<dbReference type="GO" id="GO:0003677">
    <property type="term" value="F:DNA binding"/>
    <property type="evidence" value="ECO:0007669"/>
    <property type="project" value="InterPro"/>
</dbReference>
<protein>
    <recommendedName>
        <fullName evidence="2">DNA-directed RNA polymerases I, II, and III subunit RPABC2</fullName>
    </recommendedName>
    <alternativeName>
        <fullName evidence="7">RPB6 homolog</fullName>
    </alternativeName>
</protein>
<evidence type="ECO:0000256" key="7">
    <source>
        <dbReference type="ARBA" id="ARBA00030456"/>
    </source>
</evidence>
<evidence type="ECO:0000256" key="6">
    <source>
        <dbReference type="ARBA" id="ARBA00025773"/>
    </source>
</evidence>
<dbReference type="GO" id="GO:0005736">
    <property type="term" value="C:RNA polymerase I complex"/>
    <property type="evidence" value="ECO:0007669"/>
    <property type="project" value="TreeGrafter"/>
</dbReference>
<dbReference type="GO" id="GO:0006360">
    <property type="term" value="P:transcription by RNA polymerase I"/>
    <property type="evidence" value="ECO:0007669"/>
    <property type="project" value="TreeGrafter"/>
</dbReference>
<dbReference type="SUPFAM" id="SSF63562">
    <property type="entry name" value="RPB6/omega subunit-like"/>
    <property type="match status" value="1"/>
</dbReference>